<feature type="region of interest" description="Disordered" evidence="1">
    <location>
        <begin position="78"/>
        <end position="123"/>
    </location>
</feature>
<organism evidence="3 4">
    <name type="scientific">Aphanomyces stellatus</name>
    <dbReference type="NCBI Taxonomy" id="120398"/>
    <lineage>
        <taxon>Eukaryota</taxon>
        <taxon>Sar</taxon>
        <taxon>Stramenopiles</taxon>
        <taxon>Oomycota</taxon>
        <taxon>Saprolegniomycetes</taxon>
        <taxon>Saprolegniales</taxon>
        <taxon>Verrucalvaceae</taxon>
        <taxon>Aphanomyces</taxon>
    </lineage>
</organism>
<keyword evidence="4" id="KW-1185">Reference proteome</keyword>
<dbReference type="OrthoDB" id="79842at2759"/>
<name>A0A485KZW0_9STRA</name>
<protein>
    <submittedName>
        <fullName evidence="3">Aste57867_14135 protein</fullName>
    </submittedName>
</protein>
<sequence length="123" mass="14092">MSMVHKAHLSFILHGNATTELPMTDAPSPQQQPRSPQKSSQLKLMYNRARQRKLRQQDKMERQQLRRQVRDLEMQLRKLQATKHEKPPGARLLSWGMHSAKGVKSEENRRASEASVAPSANEG</sequence>
<proteinExistence type="predicted"/>
<feature type="compositionally biased region" description="Low complexity" evidence="1">
    <location>
        <begin position="27"/>
        <end position="41"/>
    </location>
</feature>
<feature type="region of interest" description="Disordered" evidence="1">
    <location>
        <begin position="18"/>
        <end position="42"/>
    </location>
</feature>
<feature type="compositionally biased region" description="Basic and acidic residues" evidence="1">
    <location>
        <begin position="103"/>
        <end position="112"/>
    </location>
</feature>
<evidence type="ECO:0000313" key="3">
    <source>
        <dbReference type="EMBL" id="VFT90961.1"/>
    </source>
</evidence>
<accession>A0A485KZW0</accession>
<dbReference type="AlphaFoldDB" id="A0A485KZW0"/>
<reference evidence="3 4" key="1">
    <citation type="submission" date="2019-03" db="EMBL/GenBank/DDBJ databases">
        <authorList>
            <person name="Gaulin E."/>
            <person name="Dumas B."/>
        </authorList>
    </citation>
    <scope>NUCLEOTIDE SEQUENCE [LARGE SCALE GENOMIC DNA]</scope>
    <source>
        <strain evidence="3">CBS 568.67</strain>
    </source>
</reference>
<evidence type="ECO:0000313" key="4">
    <source>
        <dbReference type="Proteomes" id="UP000332933"/>
    </source>
</evidence>
<dbReference type="EMBL" id="VJMH01005523">
    <property type="protein sequence ID" value="KAF0695021.1"/>
    <property type="molecule type" value="Genomic_DNA"/>
</dbReference>
<dbReference type="EMBL" id="CAADRA010005544">
    <property type="protein sequence ID" value="VFT90961.1"/>
    <property type="molecule type" value="Genomic_DNA"/>
</dbReference>
<reference evidence="2" key="2">
    <citation type="submission" date="2019-06" db="EMBL/GenBank/DDBJ databases">
        <title>Genomics analysis of Aphanomyces spp. identifies a new class of oomycete effector associated with host adaptation.</title>
        <authorList>
            <person name="Gaulin E."/>
        </authorList>
    </citation>
    <scope>NUCLEOTIDE SEQUENCE</scope>
    <source>
        <strain evidence="2">CBS 578.67</strain>
    </source>
</reference>
<evidence type="ECO:0000256" key="1">
    <source>
        <dbReference type="SAM" id="MobiDB-lite"/>
    </source>
</evidence>
<dbReference type="Proteomes" id="UP000332933">
    <property type="component" value="Unassembled WGS sequence"/>
</dbReference>
<feature type="compositionally biased region" description="Basic and acidic residues" evidence="1">
    <location>
        <begin position="78"/>
        <end position="88"/>
    </location>
</feature>
<evidence type="ECO:0000313" key="2">
    <source>
        <dbReference type="EMBL" id="KAF0695021.1"/>
    </source>
</evidence>
<gene>
    <name evidence="3" type="primary">Aste57867_14135</name>
    <name evidence="2" type="ORF">As57867_014084</name>
    <name evidence="3" type="ORF">ASTE57867_14135</name>
</gene>